<dbReference type="PANTHER" id="PTHR30606:SF10">
    <property type="entry name" value="PHOSPHATIDYLINOSITOL MANNOSIDE ACYLTRANSFERASE"/>
    <property type="match status" value="1"/>
</dbReference>
<dbReference type="PANTHER" id="PTHR30606">
    <property type="entry name" value="LIPID A BIOSYNTHESIS LAUROYL ACYLTRANSFERASE"/>
    <property type="match status" value="1"/>
</dbReference>
<reference evidence="7 8" key="1">
    <citation type="submission" date="2023-03" db="EMBL/GenBank/DDBJ databases">
        <title>Paludisphaera mucosa sp. nov. a novel planctomycete from northern fen.</title>
        <authorList>
            <person name="Ivanova A."/>
        </authorList>
    </citation>
    <scope>NUCLEOTIDE SEQUENCE [LARGE SCALE GENOMIC DNA]</scope>
    <source>
        <strain evidence="7 8">Pla2</strain>
    </source>
</reference>
<evidence type="ECO:0000256" key="6">
    <source>
        <dbReference type="ARBA" id="ARBA00023315"/>
    </source>
</evidence>
<keyword evidence="2" id="KW-1003">Cell membrane</keyword>
<comment type="caution">
    <text evidence="7">The sequence shown here is derived from an EMBL/GenBank/DDBJ whole genome shotgun (WGS) entry which is preliminary data.</text>
</comment>
<gene>
    <name evidence="7" type="ORF">PZE19_03190</name>
</gene>
<dbReference type="CDD" id="cd07984">
    <property type="entry name" value="LPLAT_LABLAT-like"/>
    <property type="match status" value="1"/>
</dbReference>
<keyword evidence="5" id="KW-0472">Membrane</keyword>
<evidence type="ECO:0000256" key="4">
    <source>
        <dbReference type="ARBA" id="ARBA00022679"/>
    </source>
</evidence>
<organism evidence="7 8">
    <name type="scientific">Paludisphaera mucosa</name>
    <dbReference type="NCBI Taxonomy" id="3030827"/>
    <lineage>
        <taxon>Bacteria</taxon>
        <taxon>Pseudomonadati</taxon>
        <taxon>Planctomycetota</taxon>
        <taxon>Planctomycetia</taxon>
        <taxon>Isosphaerales</taxon>
        <taxon>Isosphaeraceae</taxon>
        <taxon>Paludisphaera</taxon>
    </lineage>
</organism>
<dbReference type="Proteomes" id="UP001216907">
    <property type="component" value="Unassembled WGS sequence"/>
</dbReference>
<dbReference type="EMBL" id="JARRAG010000001">
    <property type="protein sequence ID" value="MDG3002783.1"/>
    <property type="molecule type" value="Genomic_DNA"/>
</dbReference>
<evidence type="ECO:0000256" key="2">
    <source>
        <dbReference type="ARBA" id="ARBA00022475"/>
    </source>
</evidence>
<evidence type="ECO:0000256" key="1">
    <source>
        <dbReference type="ARBA" id="ARBA00004533"/>
    </source>
</evidence>
<keyword evidence="3" id="KW-0997">Cell inner membrane</keyword>
<dbReference type="Pfam" id="PF03279">
    <property type="entry name" value="Lip_A_acyltrans"/>
    <property type="match status" value="1"/>
</dbReference>
<accession>A0ABT6F5C2</accession>
<sequence>MKIRKRFLRGTLPVVRLLPLPTAARIVSGIGRFEHRLNRALRLRFDEAVARGGRILGCDWDVPAVSNRLAGNHILWRSRDLLVDVPSNARALGMFDVEGREHLDAARALGKGCIVLTSHFGAHMLPAHWLYRNDYPVKLYMEKPRSLSKFMASRFDHEGPLSQDKLFISRKGDASDAASSILRAARVLKSGMLLFLAGDVRWSGQLTTTARFLDRRYTFSTTWIALAAMTQAPVVPVFCRVGEDSRYHMQFHPHFVLPRDAQDEAQAGGHVQGFLDQLQDQIRRYPADSNEYLFWGDEYAAA</sequence>
<name>A0ABT6F5C2_9BACT</name>
<evidence type="ECO:0000313" key="8">
    <source>
        <dbReference type="Proteomes" id="UP001216907"/>
    </source>
</evidence>
<keyword evidence="6 7" id="KW-0012">Acyltransferase</keyword>
<dbReference type="InterPro" id="IPR004960">
    <property type="entry name" value="LipA_acyltrans"/>
</dbReference>
<comment type="subcellular location">
    <subcellularLocation>
        <location evidence="1">Cell inner membrane</location>
    </subcellularLocation>
</comment>
<proteinExistence type="predicted"/>
<evidence type="ECO:0000256" key="3">
    <source>
        <dbReference type="ARBA" id="ARBA00022519"/>
    </source>
</evidence>
<protein>
    <submittedName>
        <fullName evidence="7">Lysophospholipid acyltransferase family protein</fullName>
    </submittedName>
</protein>
<keyword evidence="4" id="KW-0808">Transferase</keyword>
<keyword evidence="8" id="KW-1185">Reference proteome</keyword>
<dbReference type="GO" id="GO:0016746">
    <property type="term" value="F:acyltransferase activity"/>
    <property type="evidence" value="ECO:0007669"/>
    <property type="project" value="UniProtKB-KW"/>
</dbReference>
<evidence type="ECO:0000313" key="7">
    <source>
        <dbReference type="EMBL" id="MDG3002783.1"/>
    </source>
</evidence>
<evidence type="ECO:0000256" key="5">
    <source>
        <dbReference type="ARBA" id="ARBA00023136"/>
    </source>
</evidence>
<dbReference type="RefSeq" id="WP_277859147.1">
    <property type="nucleotide sequence ID" value="NZ_JARRAG010000001.1"/>
</dbReference>